<dbReference type="EMBL" id="LR536450">
    <property type="protein sequence ID" value="VFU07882.1"/>
    <property type="molecule type" value="Genomic_DNA"/>
</dbReference>
<dbReference type="AlphaFoldDB" id="A0A4U8YY07"/>
<proteinExistence type="predicted"/>
<evidence type="ECO:0000313" key="2">
    <source>
        <dbReference type="Proteomes" id="UP000294360"/>
    </source>
</evidence>
<dbReference type="RefSeq" id="WP_134487481.1">
    <property type="nucleotide sequence ID" value="NZ_CP139089.1"/>
</dbReference>
<dbReference type="OrthoDB" id="9787478at2"/>
<dbReference type="KEGG" id="mtun:MTUNDRAET4_0989"/>
<dbReference type="Pfam" id="PF07505">
    <property type="entry name" value="DUF5131"/>
    <property type="match status" value="1"/>
</dbReference>
<dbReference type="InterPro" id="IPR011101">
    <property type="entry name" value="DUF5131"/>
</dbReference>
<accession>A0A4U8YY07</accession>
<sequence>MGDKSKIEWTDASWTPIRASSQDGDGWHCEHVSEGCRNCYSERMNLRLGSGLAFKPGNLSIVDLFLDERILLQPLRWKKPRRIFVCSMTDIFADFVKDEWIDRIFAIMALCPQHTFQVLTKRSARMRAYISEVHETWCKRGPPAPGSERIYEAALAITGAEWLPETPAEWPIKNCWLGVSAEDQKNANARIPDLRATPAAVRFVSIEPMLGPIDLDSTLGGTLWIGGQRGCDGMHRGIGTPECPRQLHHHHDERCKRGLDWVICGGESGPNARPMHPDWARAIRDQCAAAGVPFFFKQWGEWETSLDRDHDDPDWRADYTYDYVNHGKSKWLNRDGGCGFHGDRFHVMRRVGKRAASRLLDGREHNEFPGASQ</sequence>
<gene>
    <name evidence="1" type="ORF">MTUNDRAET4_0989</name>
</gene>
<organism evidence="1 2">
    <name type="scientific">Methylocella tundrae</name>
    <dbReference type="NCBI Taxonomy" id="227605"/>
    <lineage>
        <taxon>Bacteria</taxon>
        <taxon>Pseudomonadati</taxon>
        <taxon>Pseudomonadota</taxon>
        <taxon>Alphaproteobacteria</taxon>
        <taxon>Hyphomicrobiales</taxon>
        <taxon>Beijerinckiaceae</taxon>
        <taxon>Methylocella</taxon>
    </lineage>
</organism>
<evidence type="ECO:0008006" key="3">
    <source>
        <dbReference type="Google" id="ProtNLM"/>
    </source>
</evidence>
<name>A0A4U8YY07_METTU</name>
<protein>
    <recommendedName>
        <fullName evidence="3">Phage Gp37/Gp68 family protein</fullName>
    </recommendedName>
</protein>
<dbReference type="Proteomes" id="UP000294360">
    <property type="component" value="Chromosome"/>
</dbReference>
<reference evidence="1 2" key="1">
    <citation type="submission" date="2019-03" db="EMBL/GenBank/DDBJ databases">
        <authorList>
            <person name="Kox A.R. M."/>
        </authorList>
    </citation>
    <scope>NUCLEOTIDE SEQUENCE [LARGE SCALE GENOMIC DNA]</scope>
    <source>
        <strain evidence="1">MTUNDRAET4 annotated genome</strain>
    </source>
</reference>
<evidence type="ECO:0000313" key="1">
    <source>
        <dbReference type="EMBL" id="VFU07882.1"/>
    </source>
</evidence>